<dbReference type="Proteomes" id="UP000324222">
    <property type="component" value="Unassembled WGS sequence"/>
</dbReference>
<proteinExistence type="predicted"/>
<dbReference type="AlphaFoldDB" id="A0A5B7EMD4"/>
<evidence type="ECO:0000313" key="2">
    <source>
        <dbReference type="EMBL" id="MPC35631.1"/>
    </source>
</evidence>
<evidence type="ECO:0000256" key="1">
    <source>
        <dbReference type="SAM" id="MobiDB-lite"/>
    </source>
</evidence>
<feature type="region of interest" description="Disordered" evidence="1">
    <location>
        <begin position="1"/>
        <end position="71"/>
    </location>
</feature>
<evidence type="ECO:0000313" key="3">
    <source>
        <dbReference type="Proteomes" id="UP000324222"/>
    </source>
</evidence>
<accession>A0A5B7EMD4</accession>
<organism evidence="2 3">
    <name type="scientific">Portunus trituberculatus</name>
    <name type="common">Swimming crab</name>
    <name type="synonym">Neptunus trituberculatus</name>
    <dbReference type="NCBI Taxonomy" id="210409"/>
    <lineage>
        <taxon>Eukaryota</taxon>
        <taxon>Metazoa</taxon>
        <taxon>Ecdysozoa</taxon>
        <taxon>Arthropoda</taxon>
        <taxon>Crustacea</taxon>
        <taxon>Multicrustacea</taxon>
        <taxon>Malacostraca</taxon>
        <taxon>Eumalacostraca</taxon>
        <taxon>Eucarida</taxon>
        <taxon>Decapoda</taxon>
        <taxon>Pleocyemata</taxon>
        <taxon>Brachyura</taxon>
        <taxon>Eubrachyura</taxon>
        <taxon>Portunoidea</taxon>
        <taxon>Portunidae</taxon>
        <taxon>Portuninae</taxon>
        <taxon>Portunus</taxon>
    </lineage>
</organism>
<reference evidence="2 3" key="1">
    <citation type="submission" date="2019-05" db="EMBL/GenBank/DDBJ databases">
        <title>Another draft genome of Portunus trituberculatus and its Hox gene families provides insights of decapod evolution.</title>
        <authorList>
            <person name="Jeong J.-H."/>
            <person name="Song I."/>
            <person name="Kim S."/>
            <person name="Choi T."/>
            <person name="Kim D."/>
            <person name="Ryu S."/>
            <person name="Kim W."/>
        </authorList>
    </citation>
    <scope>NUCLEOTIDE SEQUENCE [LARGE SCALE GENOMIC DNA]</scope>
    <source>
        <tissue evidence="2">Muscle</tissue>
    </source>
</reference>
<keyword evidence="3" id="KW-1185">Reference proteome</keyword>
<feature type="compositionally biased region" description="Basic and acidic residues" evidence="1">
    <location>
        <begin position="1"/>
        <end position="18"/>
    </location>
</feature>
<gene>
    <name evidence="2" type="ORF">E2C01_029057</name>
</gene>
<name>A0A5B7EMD4_PORTR</name>
<comment type="caution">
    <text evidence="2">The sequence shown here is derived from an EMBL/GenBank/DDBJ whole genome shotgun (WGS) entry which is preliminary data.</text>
</comment>
<protein>
    <submittedName>
        <fullName evidence="2">Uncharacterized protein</fullName>
    </submittedName>
</protein>
<sequence>MLRVSVREARRGEARRSEVSGNKTLTSGVWNHDKQEDQTGSDRPGRQRGMVRRMPCPTLAAQRPVFANAGN</sequence>
<dbReference type="EMBL" id="VSRR010003314">
    <property type="protein sequence ID" value="MPC35631.1"/>
    <property type="molecule type" value="Genomic_DNA"/>
</dbReference>